<feature type="domain" description="RING-type" evidence="6">
    <location>
        <begin position="74"/>
        <end position="113"/>
    </location>
</feature>
<proteinExistence type="predicted"/>
<sequence length="119" mass="13703">MSYNFIEEDECTMNIRSGLLAIYLIISAFLGYFIFTIFIILYCWQQKVKNQENSEEVKNILNKYKTEIPIAEVCGICLENEGGESVVLRCGHGFHSKCIEGWLEIKKLCPMCRSEQGSF</sequence>
<accession>A0AAU9J3K0</accession>
<dbReference type="SMART" id="SM00184">
    <property type="entry name" value="RING"/>
    <property type="match status" value="1"/>
</dbReference>
<dbReference type="Gene3D" id="3.30.40.10">
    <property type="entry name" value="Zinc/RING finger domain, C3HC4 (zinc finger)"/>
    <property type="match status" value="1"/>
</dbReference>
<dbReference type="AlphaFoldDB" id="A0AAU9J3K0"/>
<comment type="caution">
    <text evidence="7">The sequence shown here is derived from an EMBL/GenBank/DDBJ whole genome shotgun (WGS) entry which is preliminary data.</text>
</comment>
<evidence type="ECO:0000313" key="8">
    <source>
        <dbReference type="Proteomes" id="UP001162131"/>
    </source>
</evidence>
<dbReference type="EMBL" id="CAJZBQ010000032">
    <property type="protein sequence ID" value="CAG9322763.1"/>
    <property type="molecule type" value="Genomic_DNA"/>
</dbReference>
<gene>
    <name evidence="7" type="ORF">BSTOLATCC_MIC31879</name>
</gene>
<organism evidence="7 8">
    <name type="scientific">Blepharisma stoltei</name>
    <dbReference type="NCBI Taxonomy" id="1481888"/>
    <lineage>
        <taxon>Eukaryota</taxon>
        <taxon>Sar</taxon>
        <taxon>Alveolata</taxon>
        <taxon>Ciliophora</taxon>
        <taxon>Postciliodesmatophora</taxon>
        <taxon>Heterotrichea</taxon>
        <taxon>Heterotrichida</taxon>
        <taxon>Blepharismidae</taxon>
        <taxon>Blepharisma</taxon>
    </lineage>
</organism>
<feature type="transmembrane region" description="Helical" evidence="5">
    <location>
        <begin position="20"/>
        <end position="44"/>
    </location>
</feature>
<evidence type="ECO:0000256" key="1">
    <source>
        <dbReference type="ARBA" id="ARBA00022723"/>
    </source>
</evidence>
<dbReference type="GO" id="GO:0008270">
    <property type="term" value="F:zinc ion binding"/>
    <property type="evidence" value="ECO:0007669"/>
    <property type="project" value="UniProtKB-KW"/>
</dbReference>
<dbReference type="Pfam" id="PF13639">
    <property type="entry name" value="zf-RING_2"/>
    <property type="match status" value="1"/>
</dbReference>
<keyword evidence="2 4" id="KW-0863">Zinc-finger</keyword>
<keyword evidence="1" id="KW-0479">Metal-binding</keyword>
<keyword evidence="8" id="KW-1185">Reference proteome</keyword>
<dbReference type="PROSITE" id="PS50089">
    <property type="entry name" value="ZF_RING_2"/>
    <property type="match status" value="1"/>
</dbReference>
<dbReference type="InterPro" id="IPR013083">
    <property type="entry name" value="Znf_RING/FYVE/PHD"/>
</dbReference>
<keyword evidence="3" id="KW-0862">Zinc</keyword>
<dbReference type="InterPro" id="IPR052788">
    <property type="entry name" value="RING-type_E3_ligase_ATL"/>
</dbReference>
<evidence type="ECO:0000256" key="5">
    <source>
        <dbReference type="SAM" id="Phobius"/>
    </source>
</evidence>
<dbReference type="PANTHER" id="PTHR45798:SF97">
    <property type="entry name" value="ALCOHOL-SENSITIVE RING FINGER PROTEIN 1"/>
    <property type="match status" value="1"/>
</dbReference>
<evidence type="ECO:0000313" key="7">
    <source>
        <dbReference type="EMBL" id="CAG9322763.1"/>
    </source>
</evidence>
<reference evidence="7" key="1">
    <citation type="submission" date="2021-09" db="EMBL/GenBank/DDBJ databases">
        <authorList>
            <consortium name="AG Swart"/>
            <person name="Singh M."/>
            <person name="Singh A."/>
            <person name="Seah K."/>
            <person name="Emmerich C."/>
        </authorList>
    </citation>
    <scope>NUCLEOTIDE SEQUENCE</scope>
    <source>
        <strain evidence="7">ATCC30299</strain>
    </source>
</reference>
<keyword evidence="5" id="KW-1133">Transmembrane helix</keyword>
<keyword evidence="5" id="KW-0472">Membrane</keyword>
<evidence type="ECO:0000256" key="3">
    <source>
        <dbReference type="ARBA" id="ARBA00022833"/>
    </source>
</evidence>
<dbReference type="Proteomes" id="UP001162131">
    <property type="component" value="Unassembled WGS sequence"/>
</dbReference>
<evidence type="ECO:0000259" key="6">
    <source>
        <dbReference type="PROSITE" id="PS50089"/>
    </source>
</evidence>
<evidence type="ECO:0000256" key="4">
    <source>
        <dbReference type="PROSITE-ProRule" id="PRU00175"/>
    </source>
</evidence>
<name>A0AAU9J3K0_9CILI</name>
<dbReference type="SUPFAM" id="SSF57850">
    <property type="entry name" value="RING/U-box"/>
    <property type="match status" value="1"/>
</dbReference>
<protein>
    <recommendedName>
        <fullName evidence="6">RING-type domain-containing protein</fullName>
    </recommendedName>
</protein>
<evidence type="ECO:0000256" key="2">
    <source>
        <dbReference type="ARBA" id="ARBA00022771"/>
    </source>
</evidence>
<dbReference type="InterPro" id="IPR001841">
    <property type="entry name" value="Znf_RING"/>
</dbReference>
<dbReference type="PANTHER" id="PTHR45798">
    <property type="entry name" value="RING-H2 FINGER PROTEIN ATL61-RELATED-RELATED"/>
    <property type="match status" value="1"/>
</dbReference>
<keyword evidence="5" id="KW-0812">Transmembrane</keyword>